<protein>
    <recommendedName>
        <fullName evidence="4">CHU domain-containing protein</fullName>
    </recommendedName>
</protein>
<proteinExistence type="predicted"/>
<gene>
    <name evidence="2" type="ORF">ACFOSV_08895</name>
</gene>
<name>A0ABV8AU61_9BACT</name>
<comment type="caution">
    <text evidence="2">The sequence shown here is derived from an EMBL/GenBank/DDBJ whole genome shotgun (WGS) entry which is preliminary data.</text>
</comment>
<sequence length="908" mass="100800">MSGFDQFPFGKIGIPFIALFLFFAFGKLGNTYAYSTESETFRADPELNGPESLCIVFGGVIGTFSGGGNPDTDIYSWLVTTGSGEVLFDRTGGRQFNEIKVSFNSIGTFTVALSVRRGTEIIYESTLEGEVTKGPEIALLPDYLLCGTEPVELIALDEDSPNLNQYSFIWRDGAGNIVGDQNKFYTLAEGRYFVELFLSGSDGSQNCLITGNTYVGPSLDFEVRASATRICEGQGIRLSTDTPISGQWFLQKPGATQKEDIGSAFSINLDRSDLTEPGFYTASFVATDPLFPDCPSERSVTFEVSEAPKIELRKINEPRDCAEPTGIFSVSTQSPIDSLVIPELNFFQSNIPSGQERLFEDLKPQIYTVSGYSNGCEFTTLMILEAEDPPTSPNPPAQVEVNYTLGKETCDGFSVKPGWINLDFPEGPALGEYRILALNSGTVKEGTIDSQNSLRVDLPDGTYFFELKIDGCTYPVQEFTIENQDQVDFSIPDQINICETFQFIPETGQNLAFTLTFPDGRVENRNAGQAFTLTTAGEYVLEARNRDSSSGECPKQSTFTATLSQAIQYEVVLIEEDCFGNKVFEAQLKGIDNSQASLRWLNEEGEIVGRNPIFYPTAIGKYSLVVQPLESGFCPVNPVEFEIEPPILQVDVELTATKICPDPNFAMVSLETDEEEVVSIEWIYYDTQNQRQDLDEFKDLFEIQVFEVGAYEAVVFNKLGCEIGRNFINVELSALLDLPEIADKVAVCSKENTLPPLDPGEYLEYAWYFEENLVSTSRLFKPKQVGDYTLFVTTVDGCEFSKPFETFEVCDFDHVFPNAMVLDNPDKDFRVLVSEGVTEAELLIINRQGALIHRDLAIGFEPRVPILRWNGTSQGRKIPLGTYAVVLFLRNTEYGFNEKVTGSLLVLE</sequence>
<evidence type="ECO:0000313" key="2">
    <source>
        <dbReference type="EMBL" id="MFC3880289.1"/>
    </source>
</evidence>
<keyword evidence="1" id="KW-0812">Transmembrane</keyword>
<keyword evidence="3" id="KW-1185">Reference proteome</keyword>
<reference evidence="3" key="1">
    <citation type="journal article" date="2019" name="Int. J. Syst. Evol. Microbiol.">
        <title>The Global Catalogue of Microorganisms (GCM) 10K type strain sequencing project: providing services to taxonomists for standard genome sequencing and annotation.</title>
        <authorList>
            <consortium name="The Broad Institute Genomics Platform"/>
            <consortium name="The Broad Institute Genome Sequencing Center for Infectious Disease"/>
            <person name="Wu L."/>
            <person name="Ma J."/>
        </authorList>
    </citation>
    <scope>NUCLEOTIDE SEQUENCE [LARGE SCALE GENOMIC DNA]</scope>
    <source>
        <strain evidence="3">CCUG 60523</strain>
    </source>
</reference>
<keyword evidence="1" id="KW-1133">Transmembrane helix</keyword>
<dbReference type="RefSeq" id="WP_377905555.1">
    <property type="nucleotide sequence ID" value="NZ_JBHRZS010000007.1"/>
</dbReference>
<keyword evidence="1" id="KW-0472">Membrane</keyword>
<dbReference type="EMBL" id="JBHRZS010000007">
    <property type="protein sequence ID" value="MFC3880289.1"/>
    <property type="molecule type" value="Genomic_DNA"/>
</dbReference>
<dbReference type="Proteomes" id="UP001595805">
    <property type="component" value="Unassembled WGS sequence"/>
</dbReference>
<evidence type="ECO:0000256" key="1">
    <source>
        <dbReference type="SAM" id="Phobius"/>
    </source>
</evidence>
<evidence type="ECO:0000313" key="3">
    <source>
        <dbReference type="Proteomes" id="UP001595805"/>
    </source>
</evidence>
<organism evidence="2 3">
    <name type="scientific">Algoriphagus namhaensis</name>
    <dbReference type="NCBI Taxonomy" id="915353"/>
    <lineage>
        <taxon>Bacteria</taxon>
        <taxon>Pseudomonadati</taxon>
        <taxon>Bacteroidota</taxon>
        <taxon>Cytophagia</taxon>
        <taxon>Cytophagales</taxon>
        <taxon>Cyclobacteriaceae</taxon>
        <taxon>Algoriphagus</taxon>
    </lineage>
</organism>
<accession>A0ABV8AU61</accession>
<evidence type="ECO:0008006" key="4">
    <source>
        <dbReference type="Google" id="ProtNLM"/>
    </source>
</evidence>
<feature type="transmembrane region" description="Helical" evidence="1">
    <location>
        <begin position="12"/>
        <end position="34"/>
    </location>
</feature>